<proteinExistence type="inferred from homology"/>
<evidence type="ECO:0000256" key="11">
    <source>
        <dbReference type="ARBA" id="ARBA00049080"/>
    </source>
</evidence>
<feature type="domain" description="Dihydrodipicolinate reductase C-terminal" evidence="15">
    <location>
        <begin position="127"/>
        <end position="263"/>
    </location>
</feature>
<evidence type="ECO:0000256" key="9">
    <source>
        <dbReference type="ARBA" id="ARBA00037922"/>
    </source>
</evidence>
<evidence type="ECO:0000256" key="4">
    <source>
        <dbReference type="ARBA" id="ARBA00022857"/>
    </source>
</evidence>
<reference evidence="19" key="2">
    <citation type="submission" date="2019-06" db="EMBL/GenBank/DDBJ databases">
        <title>Co-occurence of chitin degradation, pigmentation and bioactivity in marine Pseudoalteromonas.</title>
        <authorList>
            <person name="Sonnenschein E.C."/>
            <person name="Bech P.K."/>
        </authorList>
    </citation>
    <scope>NUCLEOTIDE SEQUENCE [LARGE SCALE GENOMIC DNA]</scope>
    <source>
        <strain evidence="19">S2231</strain>
    </source>
</reference>
<dbReference type="Pfam" id="PF01113">
    <property type="entry name" value="DapB_N"/>
    <property type="match status" value="1"/>
</dbReference>
<keyword evidence="5 13" id="KW-0220">Diaminopimelate biosynthesis</keyword>
<dbReference type="PIRSF" id="PIRSF000161">
    <property type="entry name" value="DHPR"/>
    <property type="match status" value="1"/>
</dbReference>
<dbReference type="GO" id="GO:0008839">
    <property type="term" value="F:4-hydroxy-tetrahydrodipicolinate reductase"/>
    <property type="evidence" value="ECO:0007669"/>
    <property type="project" value="UniProtKB-UniRule"/>
</dbReference>
<evidence type="ECO:0000313" key="16">
    <source>
        <dbReference type="EMBL" id="TMP42391.1"/>
    </source>
</evidence>
<feature type="binding site" evidence="13">
    <location>
        <begin position="121"/>
        <end position="124"/>
    </location>
    <ligand>
        <name>NAD(+)</name>
        <dbReference type="ChEBI" id="CHEBI:57540"/>
    </ligand>
</feature>
<evidence type="ECO:0000256" key="12">
    <source>
        <dbReference type="ARBA" id="ARBA00049396"/>
    </source>
</evidence>
<dbReference type="AlphaFoldDB" id="A0A5S3XPV6"/>
<comment type="catalytic activity">
    <reaction evidence="11 13">
        <text>(S)-2,3,4,5-tetrahydrodipicolinate + NADP(+) + H2O = (2S,4S)-4-hydroxy-2,3,4,5-tetrahydrodipicolinate + NADPH + H(+)</text>
        <dbReference type="Rhea" id="RHEA:35331"/>
        <dbReference type="ChEBI" id="CHEBI:15377"/>
        <dbReference type="ChEBI" id="CHEBI:15378"/>
        <dbReference type="ChEBI" id="CHEBI:16845"/>
        <dbReference type="ChEBI" id="CHEBI:57783"/>
        <dbReference type="ChEBI" id="CHEBI:58349"/>
        <dbReference type="ChEBI" id="CHEBI:67139"/>
        <dbReference type="EC" id="1.17.1.8"/>
    </reaction>
</comment>
<dbReference type="GO" id="GO:0005829">
    <property type="term" value="C:cytosol"/>
    <property type="evidence" value="ECO:0007669"/>
    <property type="project" value="TreeGrafter"/>
</dbReference>
<dbReference type="GO" id="GO:0019877">
    <property type="term" value="P:diaminopimelate biosynthetic process"/>
    <property type="evidence" value="ECO:0007669"/>
    <property type="project" value="UniProtKB-UniRule"/>
</dbReference>
<dbReference type="InterPro" id="IPR022663">
    <property type="entry name" value="DapB_C"/>
</dbReference>
<dbReference type="EMBL" id="PNCK01000039">
    <property type="protein sequence ID" value="TMP42391.1"/>
    <property type="molecule type" value="Genomic_DNA"/>
</dbReference>
<organism evidence="17 19">
    <name type="scientific">Pseudoalteromonas citrea</name>
    <dbReference type="NCBI Taxonomy" id="43655"/>
    <lineage>
        <taxon>Bacteria</taxon>
        <taxon>Pseudomonadati</taxon>
        <taxon>Pseudomonadota</taxon>
        <taxon>Gammaproteobacteria</taxon>
        <taxon>Alteromonadales</taxon>
        <taxon>Pseudoalteromonadaceae</taxon>
        <taxon>Pseudoalteromonas</taxon>
    </lineage>
</organism>
<dbReference type="GO" id="GO:0050661">
    <property type="term" value="F:NADP binding"/>
    <property type="evidence" value="ECO:0007669"/>
    <property type="project" value="UniProtKB-UniRule"/>
</dbReference>
<keyword evidence="4 13" id="KW-0521">NADP</keyword>
<comment type="catalytic activity">
    <reaction evidence="12 13">
        <text>(S)-2,3,4,5-tetrahydrodipicolinate + NAD(+) + H2O = (2S,4S)-4-hydroxy-2,3,4,5-tetrahydrodipicolinate + NADH + H(+)</text>
        <dbReference type="Rhea" id="RHEA:35323"/>
        <dbReference type="ChEBI" id="CHEBI:15377"/>
        <dbReference type="ChEBI" id="CHEBI:15378"/>
        <dbReference type="ChEBI" id="CHEBI:16845"/>
        <dbReference type="ChEBI" id="CHEBI:57540"/>
        <dbReference type="ChEBI" id="CHEBI:57945"/>
        <dbReference type="ChEBI" id="CHEBI:67139"/>
        <dbReference type="EC" id="1.17.1.8"/>
    </reaction>
</comment>
<feature type="domain" description="Dihydrodipicolinate reductase N-terminal" evidence="14">
    <location>
        <begin position="2"/>
        <end position="124"/>
    </location>
</feature>
<dbReference type="RefSeq" id="WP_138597168.1">
    <property type="nucleotide sequence ID" value="NZ_PNCK01000039.1"/>
</dbReference>
<evidence type="ECO:0000256" key="13">
    <source>
        <dbReference type="HAMAP-Rule" id="MF_00102"/>
    </source>
</evidence>
<dbReference type="PROSITE" id="PS01298">
    <property type="entry name" value="DAPB"/>
    <property type="match status" value="1"/>
</dbReference>
<keyword evidence="7 13" id="KW-0520">NAD</keyword>
<dbReference type="EMBL" id="PNCL01000052">
    <property type="protein sequence ID" value="TMP58790.1"/>
    <property type="molecule type" value="Genomic_DNA"/>
</dbReference>
<dbReference type="GO" id="GO:0009089">
    <property type="term" value="P:lysine biosynthetic process via diaminopimelate"/>
    <property type="evidence" value="ECO:0007669"/>
    <property type="project" value="UniProtKB-UniRule"/>
</dbReference>
<dbReference type="Pfam" id="PF05173">
    <property type="entry name" value="DapB_C"/>
    <property type="match status" value="1"/>
</dbReference>
<evidence type="ECO:0000313" key="19">
    <source>
        <dbReference type="Proteomes" id="UP000307706"/>
    </source>
</evidence>
<keyword evidence="6 13" id="KW-0560">Oxidoreductase</keyword>
<comment type="caution">
    <text evidence="13">Lacks conserved residue(s) required for the propagation of feature annotation.</text>
</comment>
<dbReference type="HAMAP" id="MF_00102">
    <property type="entry name" value="DapB"/>
    <property type="match status" value="1"/>
</dbReference>
<feature type="binding site" evidence="13">
    <location>
        <begin position="8"/>
        <end position="13"/>
    </location>
    <ligand>
        <name>NAD(+)</name>
        <dbReference type="ChEBI" id="CHEBI:57540"/>
    </ligand>
</feature>
<feature type="binding site" evidence="13">
    <location>
        <position position="155"/>
    </location>
    <ligand>
        <name>(S)-2,3,4,5-tetrahydrodipicolinate</name>
        <dbReference type="ChEBI" id="CHEBI:16845"/>
    </ligand>
</feature>
<evidence type="ECO:0000256" key="1">
    <source>
        <dbReference type="ARBA" id="ARBA00006642"/>
    </source>
</evidence>
<comment type="similarity">
    <text evidence="1 13">Belongs to the DapB family.</text>
</comment>
<comment type="caution">
    <text evidence="13">Was originally thought to be a dihydrodipicolinate reductase (DHDPR), catalyzing the conversion of dihydrodipicolinate to tetrahydrodipicolinate. However, it was shown in E.coli that the substrate of the enzymatic reaction is not dihydrodipicolinate (DHDP) but in fact (2S,4S)-4-hydroxy-2,3,4,5-tetrahydrodipicolinic acid (HTPA), the product released by the DapA-catalyzed reaction.</text>
</comment>
<comment type="function">
    <text evidence="13">Catalyzes the conversion of 4-hydroxy-tetrahydrodipicolinate (HTPA) to tetrahydrodipicolinate.</text>
</comment>
<dbReference type="SUPFAM" id="SSF55347">
    <property type="entry name" value="Glyceraldehyde-3-phosphate dehydrogenase-like, C-terminal domain"/>
    <property type="match status" value="1"/>
</dbReference>
<keyword evidence="8 13" id="KW-0457">Lysine biosynthesis</keyword>
<gene>
    <name evidence="13" type="primary">dapB</name>
    <name evidence="17" type="ORF">CWB96_11495</name>
    <name evidence="16" type="ORF">CWB97_11745</name>
</gene>
<dbReference type="FunFam" id="3.30.360.10:FF:000004">
    <property type="entry name" value="4-hydroxy-tetrahydrodipicolinate reductase"/>
    <property type="match status" value="1"/>
</dbReference>
<dbReference type="EC" id="1.17.1.8" evidence="10 13"/>
<evidence type="ECO:0000313" key="17">
    <source>
        <dbReference type="EMBL" id="TMP58790.1"/>
    </source>
</evidence>
<evidence type="ECO:0000256" key="7">
    <source>
        <dbReference type="ARBA" id="ARBA00023027"/>
    </source>
</evidence>
<keyword evidence="18" id="KW-1185">Reference proteome</keyword>
<sequence>MIKVAVFGANGRMGKVLCEASLSADYAQLSAALVRKSNALIGQQVGIFLGHRDTELIFTDESLLSCDVDVAIDFTLPEGMKVHLAHAVQQKVPMVIGTTGLSSDEMQILEEAAQHIPIVFSRNYSVGINLLENLVQVAAKTLSDDIDIEIFEAHHRHKIDAPSGTALMIGEAIAKAKGWEHADVAKFDRSHDDIEKSQQEIGYSVMRGGDIVGEHTAYFAAEGERLELTHKASSRMTFAKGAVRAAAWVKGKPNGLYTMQDVLDLR</sequence>
<evidence type="ECO:0000313" key="18">
    <source>
        <dbReference type="Proteomes" id="UP000305730"/>
    </source>
</evidence>
<comment type="subunit">
    <text evidence="13">Homotetramer.</text>
</comment>
<feature type="binding site" evidence="13">
    <location>
        <begin position="164"/>
        <end position="165"/>
    </location>
    <ligand>
        <name>(S)-2,3,4,5-tetrahydrodipicolinate</name>
        <dbReference type="ChEBI" id="CHEBI:16845"/>
    </ligand>
</feature>
<dbReference type="CDD" id="cd02274">
    <property type="entry name" value="DHDPR_N"/>
    <property type="match status" value="1"/>
</dbReference>
<comment type="caution">
    <text evidence="17">The sequence shown here is derived from an EMBL/GenBank/DDBJ whole genome shotgun (WGS) entry which is preliminary data.</text>
</comment>
<dbReference type="Gene3D" id="3.40.50.720">
    <property type="entry name" value="NAD(P)-binding Rossmann-like Domain"/>
    <property type="match status" value="1"/>
</dbReference>
<dbReference type="InterPro" id="IPR000846">
    <property type="entry name" value="DapB_N"/>
</dbReference>
<evidence type="ECO:0000256" key="3">
    <source>
        <dbReference type="ARBA" id="ARBA00022605"/>
    </source>
</evidence>
<comment type="subcellular location">
    <subcellularLocation>
        <location evidence="13">Cytoplasm</location>
    </subcellularLocation>
</comment>
<reference evidence="17 19" key="1">
    <citation type="submission" date="2017-12" db="EMBL/GenBank/DDBJ databases">
        <authorList>
            <person name="Paulsen S."/>
            <person name="Gram L.K."/>
        </authorList>
    </citation>
    <scope>NUCLEOTIDE SEQUENCE [LARGE SCALE GENOMIC DNA]</scope>
    <source>
        <strain evidence="17 19">S2231</strain>
        <strain evidence="16">S2233</strain>
    </source>
</reference>
<name>A0A5S3XPV6_9GAMM</name>
<feature type="active site" description="Proton donor" evidence="13">
    <location>
        <position position="158"/>
    </location>
</feature>
<evidence type="ECO:0000256" key="6">
    <source>
        <dbReference type="ARBA" id="ARBA00023002"/>
    </source>
</evidence>
<dbReference type="Proteomes" id="UP000305730">
    <property type="component" value="Unassembled WGS sequence"/>
</dbReference>
<dbReference type="InterPro" id="IPR036291">
    <property type="entry name" value="NAD(P)-bd_dom_sf"/>
</dbReference>
<dbReference type="SUPFAM" id="SSF51735">
    <property type="entry name" value="NAD(P)-binding Rossmann-fold domains"/>
    <property type="match status" value="1"/>
</dbReference>
<evidence type="ECO:0000256" key="10">
    <source>
        <dbReference type="ARBA" id="ARBA00038983"/>
    </source>
</evidence>
<dbReference type="PANTHER" id="PTHR20836">
    <property type="entry name" value="DIHYDRODIPICOLINATE REDUCTASE"/>
    <property type="match status" value="1"/>
</dbReference>
<evidence type="ECO:0000256" key="8">
    <source>
        <dbReference type="ARBA" id="ARBA00023154"/>
    </source>
</evidence>
<dbReference type="PANTHER" id="PTHR20836:SF0">
    <property type="entry name" value="4-HYDROXY-TETRAHYDRODIPICOLINATE REDUCTASE 1, CHLOROPLASTIC-RELATED"/>
    <property type="match status" value="1"/>
</dbReference>
<protein>
    <recommendedName>
        <fullName evidence="10 13">4-hydroxy-tetrahydrodipicolinate reductase</fullName>
        <shortName evidence="13">HTPA reductase</shortName>
        <ecNumber evidence="10 13">1.17.1.8</ecNumber>
    </recommendedName>
</protein>
<feature type="active site" description="Proton donor/acceptor" evidence="13">
    <location>
        <position position="154"/>
    </location>
</feature>
<dbReference type="Gene3D" id="3.30.360.10">
    <property type="entry name" value="Dihydrodipicolinate Reductase, domain 2"/>
    <property type="match status" value="1"/>
</dbReference>
<dbReference type="InterPro" id="IPR023940">
    <property type="entry name" value="DHDPR_bac"/>
</dbReference>
<dbReference type="OrthoDB" id="9790352at2"/>
<evidence type="ECO:0000256" key="2">
    <source>
        <dbReference type="ARBA" id="ARBA00022490"/>
    </source>
</evidence>
<accession>A0A5S3XPV6</accession>
<dbReference type="GO" id="GO:0051287">
    <property type="term" value="F:NAD binding"/>
    <property type="evidence" value="ECO:0007669"/>
    <property type="project" value="UniProtKB-UniRule"/>
</dbReference>
<feature type="binding site" evidence="13">
    <location>
        <position position="36"/>
    </location>
    <ligand>
        <name>NADP(+)</name>
        <dbReference type="ChEBI" id="CHEBI:58349"/>
    </ligand>
</feature>
<evidence type="ECO:0000256" key="5">
    <source>
        <dbReference type="ARBA" id="ARBA00022915"/>
    </source>
</evidence>
<keyword evidence="2 13" id="KW-0963">Cytoplasm</keyword>
<comment type="pathway">
    <text evidence="9 13">Amino-acid biosynthesis; L-lysine biosynthesis via DAP pathway; (S)-tetrahydrodipicolinate from L-aspartate: step 4/4.</text>
</comment>
<feature type="binding site" evidence="13">
    <location>
        <begin position="97"/>
        <end position="99"/>
    </location>
    <ligand>
        <name>NAD(+)</name>
        <dbReference type="ChEBI" id="CHEBI:57540"/>
    </ligand>
</feature>
<dbReference type="Proteomes" id="UP000307706">
    <property type="component" value="Unassembled WGS sequence"/>
</dbReference>
<keyword evidence="3 13" id="KW-0028">Amino-acid biosynthesis</keyword>
<dbReference type="UniPathway" id="UPA00034">
    <property type="reaction ID" value="UER00018"/>
</dbReference>
<evidence type="ECO:0000259" key="14">
    <source>
        <dbReference type="Pfam" id="PF01113"/>
    </source>
</evidence>
<reference evidence="17" key="3">
    <citation type="submission" date="2019-09" db="EMBL/GenBank/DDBJ databases">
        <title>Co-occurence of chitin degradation, pigmentation and bioactivity in marine Pseudoalteromonas.</title>
        <authorList>
            <person name="Sonnenschein E.C."/>
            <person name="Bech P.K."/>
        </authorList>
    </citation>
    <scope>NUCLEOTIDE SEQUENCE</scope>
    <source>
        <strain evidence="17">S2231</strain>
        <strain evidence="16 18">S2233</strain>
    </source>
</reference>
<dbReference type="NCBIfam" id="TIGR00036">
    <property type="entry name" value="dapB"/>
    <property type="match status" value="1"/>
</dbReference>
<dbReference type="GO" id="GO:0016726">
    <property type="term" value="F:oxidoreductase activity, acting on CH or CH2 groups, NAD or NADP as acceptor"/>
    <property type="evidence" value="ECO:0007669"/>
    <property type="project" value="UniProtKB-UniRule"/>
</dbReference>
<dbReference type="InterPro" id="IPR022664">
    <property type="entry name" value="DapB_N_CS"/>
</dbReference>
<evidence type="ECO:0000259" key="15">
    <source>
        <dbReference type="Pfam" id="PF05173"/>
    </source>
</evidence>